<accession>A0A0D1YW42</accession>
<feature type="region of interest" description="Disordered" evidence="1">
    <location>
        <begin position="197"/>
        <end position="242"/>
    </location>
</feature>
<dbReference type="HOGENOM" id="CLU_1147952_0_0_1"/>
<feature type="compositionally biased region" description="Basic and acidic residues" evidence="1">
    <location>
        <begin position="227"/>
        <end position="242"/>
    </location>
</feature>
<feature type="compositionally biased region" description="Basic and acidic residues" evidence="1">
    <location>
        <begin position="117"/>
        <end position="145"/>
    </location>
</feature>
<dbReference type="AlphaFoldDB" id="A0A0D1YW42"/>
<dbReference type="GeneID" id="27312051"/>
<dbReference type="Proteomes" id="UP000053259">
    <property type="component" value="Unassembled WGS sequence"/>
</dbReference>
<protein>
    <submittedName>
        <fullName evidence="2">Uncharacterized protein</fullName>
    </submittedName>
</protein>
<proteinExistence type="predicted"/>
<evidence type="ECO:0000313" key="2">
    <source>
        <dbReference type="EMBL" id="KIW04907.1"/>
    </source>
</evidence>
<evidence type="ECO:0000313" key="3">
    <source>
        <dbReference type="Proteomes" id="UP000053259"/>
    </source>
</evidence>
<dbReference type="InParanoid" id="A0A0D1YW42"/>
<name>A0A0D1YW42_9PEZI</name>
<organism evidence="2 3">
    <name type="scientific">Verruconis gallopava</name>
    <dbReference type="NCBI Taxonomy" id="253628"/>
    <lineage>
        <taxon>Eukaryota</taxon>
        <taxon>Fungi</taxon>
        <taxon>Dikarya</taxon>
        <taxon>Ascomycota</taxon>
        <taxon>Pezizomycotina</taxon>
        <taxon>Dothideomycetes</taxon>
        <taxon>Pleosporomycetidae</taxon>
        <taxon>Venturiales</taxon>
        <taxon>Sympoventuriaceae</taxon>
        <taxon>Verruconis</taxon>
    </lineage>
</organism>
<feature type="region of interest" description="Disordered" evidence="1">
    <location>
        <begin position="37"/>
        <end position="163"/>
    </location>
</feature>
<keyword evidence="3" id="KW-1185">Reference proteome</keyword>
<reference evidence="2 3" key="1">
    <citation type="submission" date="2015-01" db="EMBL/GenBank/DDBJ databases">
        <title>The Genome Sequence of Ochroconis gallopava CBS43764.</title>
        <authorList>
            <consortium name="The Broad Institute Genomics Platform"/>
            <person name="Cuomo C."/>
            <person name="de Hoog S."/>
            <person name="Gorbushina A."/>
            <person name="Stielow B."/>
            <person name="Teixiera M."/>
            <person name="Abouelleil A."/>
            <person name="Chapman S.B."/>
            <person name="Priest M."/>
            <person name="Young S.K."/>
            <person name="Wortman J."/>
            <person name="Nusbaum C."/>
            <person name="Birren B."/>
        </authorList>
    </citation>
    <scope>NUCLEOTIDE SEQUENCE [LARGE SCALE GENOMIC DNA]</scope>
    <source>
        <strain evidence="2 3">CBS 43764</strain>
    </source>
</reference>
<evidence type="ECO:0000256" key="1">
    <source>
        <dbReference type="SAM" id="MobiDB-lite"/>
    </source>
</evidence>
<dbReference type="RefSeq" id="XP_016214776.1">
    <property type="nucleotide sequence ID" value="XM_016357372.1"/>
</dbReference>
<dbReference type="EMBL" id="KN847539">
    <property type="protein sequence ID" value="KIW04907.1"/>
    <property type="molecule type" value="Genomic_DNA"/>
</dbReference>
<sequence length="242" mass="27341">MFNLRDVEIPCYGEKQAANQHCRSRVRRRAAQKAWATRIARYGPTGRRSEPVTRTTVSTQKKPRNRNGRARRSESSPTPQARVSDTFHDSTTGPEGDLDSPVIDPSFATESTAESDPPPRRGRDEVGARTRDGSDGAEMPDRTERAPSPPPRPLQVAEQSQHHDMIRLLDERRARVLGPQNISAPSTSWTRHLEDRFSPEDEIEPTPFAIFVDPRVEDENGNDEDKENERPSGRSRDALRTR</sequence>
<feature type="compositionally biased region" description="Basic residues" evidence="1">
    <location>
        <begin position="61"/>
        <end position="70"/>
    </location>
</feature>
<dbReference type="VEuPathDB" id="FungiDB:PV09_04078"/>
<gene>
    <name evidence="2" type="ORF">PV09_04078</name>
</gene>
<feature type="compositionally biased region" description="Polar residues" evidence="1">
    <location>
        <begin position="75"/>
        <end position="93"/>
    </location>
</feature>